<dbReference type="KEGG" id="pco:PHACADRAFT_83190"/>
<dbReference type="GO" id="GO:0003723">
    <property type="term" value="F:RNA binding"/>
    <property type="evidence" value="ECO:0007669"/>
    <property type="project" value="InterPro"/>
</dbReference>
<name>K5VDU4_PHACS</name>
<dbReference type="STRING" id="650164.K5VDU4"/>
<sequence length="424" mass="46825">MNSRPGLPTHPSLPRAPHLAHSHPQAASNAYSPYQNASPAFPQLGPGASYQYYASTHYAQAYTQNAAPAAGQQPQYYTPTPGAGPSSAPQFTSQPSSRWAQPGTVRCKKPGCLFTASHKSVEIHMMDRHLIYPPGWENRKGKNDWDADPSLKGKPIMIQGTIIKLDTPETIEQWIAERKRRFPTADRVEEKRKKIEEAVARGQLSFEEARFPNKRRRINDYAQHRQNHDTRGRGRGRGRGHGRGQFTGKRGSATSVNARPHVSKSQATSAAPTEALAQPNGEEARIDCDVNSGLGSDSDSAPAELSSKATHVEEEVPKSAIQPDRIPVKKLAPKQPRRPPQNPFVQRPALLRNLLLPEIRMTVSNFSQAIRFLVDNEFLENVELRPGQAQERMIEVISTNSTLPANLEQEPSRPTESSTGATTL</sequence>
<dbReference type="GeneID" id="18920394"/>
<feature type="compositionally biased region" description="Polar residues" evidence="1">
    <location>
        <begin position="252"/>
        <end position="271"/>
    </location>
</feature>
<protein>
    <recommendedName>
        <fullName evidence="2">FMR1-interacting protein 1 conserved domain-containing protein</fullName>
    </recommendedName>
</protein>
<organism evidence="3 4">
    <name type="scientific">Phanerochaete carnosa (strain HHB-10118-sp)</name>
    <name type="common">White-rot fungus</name>
    <name type="synonym">Peniophora carnosa</name>
    <dbReference type="NCBI Taxonomy" id="650164"/>
    <lineage>
        <taxon>Eukaryota</taxon>
        <taxon>Fungi</taxon>
        <taxon>Dikarya</taxon>
        <taxon>Basidiomycota</taxon>
        <taxon>Agaricomycotina</taxon>
        <taxon>Agaricomycetes</taxon>
        <taxon>Polyporales</taxon>
        <taxon>Phanerochaetaceae</taxon>
        <taxon>Phanerochaete</taxon>
    </lineage>
</organism>
<dbReference type="Pfam" id="PF10453">
    <property type="entry name" value="NUFIP1"/>
    <property type="match status" value="1"/>
</dbReference>
<keyword evidence="4" id="KW-1185">Reference proteome</keyword>
<dbReference type="AlphaFoldDB" id="K5VDU4"/>
<proteinExistence type="predicted"/>
<evidence type="ECO:0000256" key="1">
    <source>
        <dbReference type="SAM" id="MobiDB-lite"/>
    </source>
</evidence>
<accession>K5VDU4</accession>
<dbReference type="OrthoDB" id="273070at2759"/>
<feature type="region of interest" description="Disordered" evidence="1">
    <location>
        <begin position="1"/>
        <end position="38"/>
    </location>
</feature>
<dbReference type="InParanoid" id="K5VDU4"/>
<dbReference type="Proteomes" id="UP000008370">
    <property type="component" value="Unassembled WGS sequence"/>
</dbReference>
<evidence type="ECO:0000259" key="2">
    <source>
        <dbReference type="Pfam" id="PF10453"/>
    </source>
</evidence>
<feature type="region of interest" description="Disordered" evidence="1">
    <location>
        <begin position="401"/>
        <end position="424"/>
    </location>
</feature>
<feature type="compositionally biased region" description="Basic residues" evidence="1">
    <location>
        <begin position="233"/>
        <end position="242"/>
    </location>
</feature>
<dbReference type="InterPro" id="IPR039136">
    <property type="entry name" value="NUFIP1-like"/>
</dbReference>
<evidence type="ECO:0000313" key="4">
    <source>
        <dbReference type="Proteomes" id="UP000008370"/>
    </source>
</evidence>
<feature type="compositionally biased region" description="Polar residues" evidence="1">
    <location>
        <begin position="25"/>
        <end position="38"/>
    </location>
</feature>
<feature type="compositionally biased region" description="Polar residues" evidence="1">
    <location>
        <begin position="412"/>
        <end position="424"/>
    </location>
</feature>
<dbReference type="EMBL" id="JH930468">
    <property type="protein sequence ID" value="EKM61161.1"/>
    <property type="molecule type" value="Genomic_DNA"/>
</dbReference>
<feature type="region of interest" description="Disordered" evidence="1">
    <location>
        <begin position="208"/>
        <end position="320"/>
    </location>
</feature>
<dbReference type="HOGENOM" id="CLU_024455_0_0_1"/>
<feature type="region of interest" description="Disordered" evidence="1">
    <location>
        <begin position="71"/>
        <end position="103"/>
    </location>
</feature>
<dbReference type="GO" id="GO:0005634">
    <property type="term" value="C:nucleus"/>
    <property type="evidence" value="ECO:0007669"/>
    <property type="project" value="TreeGrafter"/>
</dbReference>
<gene>
    <name evidence="3" type="ORF">PHACADRAFT_83190</name>
</gene>
<dbReference type="RefSeq" id="XP_007390593.1">
    <property type="nucleotide sequence ID" value="XM_007390531.1"/>
</dbReference>
<feature type="domain" description="FMR1-interacting protein 1 conserved" evidence="2">
    <location>
        <begin position="152"/>
        <end position="203"/>
    </location>
</feature>
<reference evidence="3 4" key="1">
    <citation type="journal article" date="2012" name="BMC Genomics">
        <title>Comparative genomics of the white-rot fungi, Phanerochaete carnosa and P. chrysosporium, to elucidate the genetic basis of the distinct wood types they colonize.</title>
        <authorList>
            <person name="Suzuki H."/>
            <person name="MacDonald J."/>
            <person name="Syed K."/>
            <person name="Salamov A."/>
            <person name="Hori C."/>
            <person name="Aerts A."/>
            <person name="Henrissat B."/>
            <person name="Wiebenga A."/>
            <person name="vanKuyk P.A."/>
            <person name="Barry K."/>
            <person name="Lindquist E."/>
            <person name="LaButti K."/>
            <person name="Lapidus A."/>
            <person name="Lucas S."/>
            <person name="Coutinho P."/>
            <person name="Gong Y."/>
            <person name="Samejima M."/>
            <person name="Mahadevan R."/>
            <person name="Abou-Zaid M."/>
            <person name="de Vries R.P."/>
            <person name="Igarashi K."/>
            <person name="Yadav J.S."/>
            <person name="Grigoriev I.V."/>
            <person name="Master E.R."/>
        </authorList>
    </citation>
    <scope>NUCLEOTIDE SEQUENCE [LARGE SCALE GENOMIC DNA]</scope>
    <source>
        <strain evidence="3 4">HHB-10118-sp</strain>
    </source>
</reference>
<feature type="compositionally biased region" description="Polar residues" evidence="1">
    <location>
        <begin position="87"/>
        <end position="99"/>
    </location>
</feature>
<evidence type="ECO:0000313" key="3">
    <source>
        <dbReference type="EMBL" id="EKM61161.1"/>
    </source>
</evidence>
<dbReference type="GO" id="GO:0000492">
    <property type="term" value="P:box C/D snoRNP assembly"/>
    <property type="evidence" value="ECO:0007669"/>
    <property type="project" value="TreeGrafter"/>
</dbReference>
<dbReference type="PANTHER" id="PTHR13309">
    <property type="entry name" value="NUCLEAR FRAGILE X MENTAL RETARDATION PROTEIN INTERACTING PROTEIN 1"/>
    <property type="match status" value="1"/>
</dbReference>
<dbReference type="InterPro" id="IPR019496">
    <property type="entry name" value="NUFIP1_cons_dom"/>
</dbReference>
<dbReference type="PANTHER" id="PTHR13309:SF0">
    <property type="entry name" value="FMR1-INTERACTING PROTEIN NUFIP1"/>
    <property type="match status" value="1"/>
</dbReference>
<feature type="compositionally biased region" description="Basic and acidic residues" evidence="1">
    <location>
        <begin position="218"/>
        <end position="232"/>
    </location>
</feature>